<dbReference type="OrthoDB" id="1341662at2"/>
<accession>A0A4U5TTD4</accession>
<dbReference type="EMBL" id="SWMU01000001">
    <property type="protein sequence ID" value="TKS57627.1"/>
    <property type="molecule type" value="Genomic_DNA"/>
</dbReference>
<evidence type="ECO:0008006" key="3">
    <source>
        <dbReference type="Google" id="ProtNLM"/>
    </source>
</evidence>
<dbReference type="SUPFAM" id="SSF141072">
    <property type="entry name" value="CalX-like"/>
    <property type="match status" value="1"/>
</dbReference>
<dbReference type="AlphaFoldDB" id="A0A4U5TTD4"/>
<dbReference type="RefSeq" id="WP_138931327.1">
    <property type="nucleotide sequence ID" value="NZ_SWMU01000001.1"/>
</dbReference>
<dbReference type="Proteomes" id="UP000306552">
    <property type="component" value="Unassembled WGS sequence"/>
</dbReference>
<evidence type="ECO:0000313" key="1">
    <source>
        <dbReference type="EMBL" id="TKS57627.1"/>
    </source>
</evidence>
<organism evidence="1 2">
    <name type="scientific">Mesohalobacter halotolerans</name>
    <dbReference type="NCBI Taxonomy" id="1883405"/>
    <lineage>
        <taxon>Bacteria</taxon>
        <taxon>Pseudomonadati</taxon>
        <taxon>Bacteroidota</taxon>
        <taxon>Flavobacteriia</taxon>
        <taxon>Flavobacteriales</taxon>
        <taxon>Flavobacteriaceae</taxon>
        <taxon>Mesohalobacter</taxon>
    </lineage>
</organism>
<comment type="caution">
    <text evidence="1">The sequence shown here is derived from an EMBL/GenBank/DDBJ whole genome shotgun (WGS) entry which is preliminary data.</text>
</comment>
<name>A0A4U5TTD4_9FLAO</name>
<protein>
    <recommendedName>
        <fullName evidence="3">Lipoprotein</fullName>
    </recommendedName>
</protein>
<dbReference type="PROSITE" id="PS51257">
    <property type="entry name" value="PROKAR_LIPOPROTEIN"/>
    <property type="match status" value="1"/>
</dbReference>
<reference evidence="1 2" key="1">
    <citation type="submission" date="2019-04" db="EMBL/GenBank/DDBJ databases">
        <title>Psychroflexus halotolerans sp. nov., isolated from a marine solar saltern.</title>
        <authorList>
            <person name="Feng X."/>
        </authorList>
    </citation>
    <scope>NUCLEOTIDE SEQUENCE [LARGE SCALE GENOMIC DNA]</scope>
    <source>
        <strain evidence="1 2">WDS2C27</strain>
    </source>
</reference>
<dbReference type="InterPro" id="IPR038081">
    <property type="entry name" value="CalX-like_sf"/>
</dbReference>
<gene>
    <name evidence="1" type="ORF">FCN74_04215</name>
</gene>
<proteinExistence type="predicted"/>
<sequence length="294" mass="31917">MKKVFLILIIAAGTLISCDDTEPVVFDGSQTLVYFPENSANLDVVIDDTGSLDVQINTTSLSDQDRTVDIEIVEGDETTVDFENIDIPSLSTTIPAGEFFGFLTINGIDNSVETSPELLTLRITDAGDATVDPSTIEVRVRQICPIEEGFFTGPYLLEQVTPIHPENGILTFETQIVDIVQGSGSTERSFDVNYLEGFDIGQPDMTLPFDLSCNDVVILGDNVIDSNLGCNNDQGTDDPDDDVFETIFFGSVSTTGSFDPTDDTFFNLIVGEYMQPACGVSAPLTTEFNLTKQP</sequence>
<evidence type="ECO:0000313" key="2">
    <source>
        <dbReference type="Proteomes" id="UP000306552"/>
    </source>
</evidence>
<keyword evidence="2" id="KW-1185">Reference proteome</keyword>